<dbReference type="Pfam" id="PF06891">
    <property type="entry name" value="P2_Phage_GpR"/>
    <property type="match status" value="1"/>
</dbReference>
<organism evidence="2 3">
    <name type="scientific">Novosphingobium umbonatum</name>
    <dbReference type="NCBI Taxonomy" id="1908524"/>
    <lineage>
        <taxon>Bacteria</taxon>
        <taxon>Pseudomonadati</taxon>
        <taxon>Pseudomonadota</taxon>
        <taxon>Alphaproteobacteria</taxon>
        <taxon>Sphingomonadales</taxon>
        <taxon>Sphingomonadaceae</taxon>
        <taxon>Novosphingobium</taxon>
    </lineage>
</organism>
<accession>A0A437N1Y3</accession>
<feature type="transmembrane region" description="Helical" evidence="1">
    <location>
        <begin position="48"/>
        <end position="74"/>
    </location>
</feature>
<dbReference type="Proteomes" id="UP000282837">
    <property type="component" value="Unassembled WGS sequence"/>
</dbReference>
<evidence type="ECO:0000313" key="2">
    <source>
        <dbReference type="EMBL" id="RVU03934.1"/>
    </source>
</evidence>
<evidence type="ECO:0000313" key="3">
    <source>
        <dbReference type="Proteomes" id="UP000282837"/>
    </source>
</evidence>
<comment type="caution">
    <text evidence="2">The sequence shown here is derived from an EMBL/GenBank/DDBJ whole genome shotgun (WGS) entry which is preliminary data.</text>
</comment>
<dbReference type="RefSeq" id="WP_127710517.1">
    <property type="nucleotide sequence ID" value="NZ_SACO01000011.1"/>
</dbReference>
<keyword evidence="1" id="KW-0812">Transmembrane</keyword>
<keyword evidence="3" id="KW-1185">Reference proteome</keyword>
<keyword evidence="1" id="KW-1133">Transmembrane helix</keyword>
<proteinExistence type="predicted"/>
<dbReference type="InterPro" id="IPR009678">
    <property type="entry name" value="Phage_tail_completion_R"/>
</dbReference>
<dbReference type="OrthoDB" id="8564199at2"/>
<keyword evidence="1" id="KW-0472">Membrane</keyword>
<sequence length="166" mass="17683">MQKINSLRAALVEAIPGLAADPNTLKIWSDQGSVRTPRFVGSPNGFSFFIRLNVLIIEFTGDIAALSLVLLLWIQQNQPDLLQNGSKDAFTFNVEVLDDATVDIEFKLELKQSVSVNIGADGYTLAYVPEPPPLDQDETIAIPALTAVSVAGEGVVAQSESAANGG</sequence>
<gene>
    <name evidence="2" type="ORF">EOE18_13850</name>
</gene>
<evidence type="ECO:0000256" key="1">
    <source>
        <dbReference type="SAM" id="Phobius"/>
    </source>
</evidence>
<protein>
    <submittedName>
        <fullName evidence="2">Phage tail protein</fullName>
    </submittedName>
</protein>
<name>A0A437N1Y3_9SPHN</name>
<dbReference type="EMBL" id="SACO01000011">
    <property type="protein sequence ID" value="RVU03934.1"/>
    <property type="molecule type" value="Genomic_DNA"/>
</dbReference>
<reference evidence="2 3" key="1">
    <citation type="submission" date="2019-01" db="EMBL/GenBank/DDBJ databases">
        <authorList>
            <person name="Chen W.-M."/>
        </authorList>
    </citation>
    <scope>NUCLEOTIDE SEQUENCE [LARGE SCALE GENOMIC DNA]</scope>
    <source>
        <strain evidence="2 3">FSY-9</strain>
    </source>
</reference>
<dbReference type="AlphaFoldDB" id="A0A437N1Y3"/>